<protein>
    <recommendedName>
        <fullName evidence="1">Putative restriction endonuclease domain-containing protein</fullName>
    </recommendedName>
</protein>
<dbReference type="OrthoDB" id="9799703at2"/>
<dbReference type="InterPro" id="IPR011335">
    <property type="entry name" value="Restrct_endonuc-II-like"/>
</dbReference>
<dbReference type="AlphaFoldDB" id="B1XYT1"/>
<dbReference type="Pfam" id="PF05685">
    <property type="entry name" value="Uma2"/>
    <property type="match status" value="1"/>
</dbReference>
<keyword evidence="3" id="KW-1185">Reference proteome</keyword>
<sequence>MGLPQPAPRFDRAEYFGWEEQQADKHEFIAGEVFAMVGARQEHVLVAGALFARFREHLRGTRCRAYTSDMKLEVEAADAVFYPDVMVSCDEDDRQRAMALRAPLLIVEVLSDSTAAFDRGAKFAAYRRLASLQEYLLVDVEARRLELFRREPVGWVLHEPEGEGDAATLRLAGIGLDLTALDAFGDLQA</sequence>
<name>B1XYT1_LEPCP</name>
<dbReference type="Proteomes" id="UP000001693">
    <property type="component" value="Chromosome"/>
</dbReference>
<dbReference type="eggNOG" id="COG4636">
    <property type="taxonomic scope" value="Bacteria"/>
</dbReference>
<dbReference type="CDD" id="cd06260">
    <property type="entry name" value="DUF820-like"/>
    <property type="match status" value="1"/>
</dbReference>
<evidence type="ECO:0000313" key="2">
    <source>
        <dbReference type="EMBL" id="ACB32815.1"/>
    </source>
</evidence>
<evidence type="ECO:0000313" key="3">
    <source>
        <dbReference type="Proteomes" id="UP000001693"/>
    </source>
</evidence>
<dbReference type="InterPro" id="IPR012296">
    <property type="entry name" value="Nuclease_put_TT1808"/>
</dbReference>
<gene>
    <name evidence="2" type="ordered locus">Lcho_0540</name>
</gene>
<accession>B1XYT1</accession>
<dbReference type="HOGENOM" id="CLU_076312_6_2_4"/>
<evidence type="ECO:0000259" key="1">
    <source>
        <dbReference type="Pfam" id="PF05685"/>
    </source>
</evidence>
<organism evidence="2 3">
    <name type="scientific">Leptothrix cholodnii (strain ATCC 51168 / LMG 8142 / SP-6)</name>
    <name type="common">Leptothrix discophora (strain SP-6)</name>
    <dbReference type="NCBI Taxonomy" id="395495"/>
    <lineage>
        <taxon>Bacteria</taxon>
        <taxon>Pseudomonadati</taxon>
        <taxon>Pseudomonadota</taxon>
        <taxon>Betaproteobacteria</taxon>
        <taxon>Burkholderiales</taxon>
        <taxon>Sphaerotilaceae</taxon>
        <taxon>Leptothrix</taxon>
    </lineage>
</organism>
<dbReference type="PANTHER" id="PTHR36558:SF1">
    <property type="entry name" value="RESTRICTION ENDONUCLEASE DOMAIN-CONTAINING PROTEIN-RELATED"/>
    <property type="match status" value="1"/>
</dbReference>
<dbReference type="PANTHER" id="PTHR36558">
    <property type="entry name" value="GLR1098 PROTEIN"/>
    <property type="match status" value="1"/>
</dbReference>
<dbReference type="RefSeq" id="WP_012345577.1">
    <property type="nucleotide sequence ID" value="NC_010524.1"/>
</dbReference>
<dbReference type="EMBL" id="CP001013">
    <property type="protein sequence ID" value="ACB32815.1"/>
    <property type="molecule type" value="Genomic_DNA"/>
</dbReference>
<proteinExistence type="predicted"/>
<dbReference type="Gene3D" id="3.90.1570.10">
    <property type="entry name" value="tt1808, chain A"/>
    <property type="match status" value="1"/>
</dbReference>
<dbReference type="KEGG" id="lch:Lcho_0540"/>
<reference evidence="2 3" key="1">
    <citation type="submission" date="2008-03" db="EMBL/GenBank/DDBJ databases">
        <title>Complete sequence of Leptothrix cholodnii SP-6.</title>
        <authorList>
            <consortium name="US DOE Joint Genome Institute"/>
            <person name="Copeland A."/>
            <person name="Lucas S."/>
            <person name="Lapidus A."/>
            <person name="Glavina del Rio T."/>
            <person name="Dalin E."/>
            <person name="Tice H."/>
            <person name="Bruce D."/>
            <person name="Goodwin L."/>
            <person name="Pitluck S."/>
            <person name="Chertkov O."/>
            <person name="Brettin T."/>
            <person name="Detter J.C."/>
            <person name="Han C."/>
            <person name="Kuske C.R."/>
            <person name="Schmutz J."/>
            <person name="Larimer F."/>
            <person name="Land M."/>
            <person name="Hauser L."/>
            <person name="Kyrpides N."/>
            <person name="Lykidis A."/>
            <person name="Emerson D."/>
            <person name="Richardson P."/>
        </authorList>
    </citation>
    <scope>NUCLEOTIDE SEQUENCE [LARGE SCALE GENOMIC DNA]</scope>
    <source>
        <strain evidence="3">ATCC 51168 / LMG 8142 / SP-6</strain>
    </source>
</reference>
<dbReference type="SUPFAM" id="SSF52980">
    <property type="entry name" value="Restriction endonuclease-like"/>
    <property type="match status" value="1"/>
</dbReference>
<feature type="domain" description="Putative restriction endonuclease" evidence="1">
    <location>
        <begin position="13"/>
        <end position="177"/>
    </location>
</feature>
<dbReference type="InterPro" id="IPR008538">
    <property type="entry name" value="Uma2"/>
</dbReference>
<dbReference type="STRING" id="395495.Lcho_0540"/>